<keyword evidence="6" id="KW-0597">Phosphoprotein</keyword>
<dbReference type="GO" id="GO:0005975">
    <property type="term" value="P:carbohydrate metabolic process"/>
    <property type="evidence" value="ECO:0007669"/>
    <property type="project" value="InterPro"/>
</dbReference>
<dbReference type="CDD" id="cd03089">
    <property type="entry name" value="PMM_PGM"/>
    <property type="match status" value="1"/>
</dbReference>
<dbReference type="EMBL" id="AP018005">
    <property type="protein sequence ID" value="BBB14897.1"/>
    <property type="molecule type" value="Genomic_DNA"/>
</dbReference>
<evidence type="ECO:0000259" key="12">
    <source>
        <dbReference type="Pfam" id="PF02878"/>
    </source>
</evidence>
<feature type="domain" description="Alpha-D-phosphohexomutase C-terminal" evidence="11">
    <location>
        <begin position="373"/>
        <end position="447"/>
    </location>
</feature>
<evidence type="ECO:0000256" key="1">
    <source>
        <dbReference type="ARBA" id="ARBA00000586"/>
    </source>
</evidence>
<proteinExistence type="inferred from homology"/>
<dbReference type="Proteomes" id="UP000282483">
    <property type="component" value="Chromosome"/>
</dbReference>
<dbReference type="InterPro" id="IPR005844">
    <property type="entry name" value="A-D-PHexomutase_a/b/a-I"/>
</dbReference>
<keyword evidence="8 10" id="KW-0460">Magnesium</keyword>
<evidence type="ECO:0000256" key="3">
    <source>
        <dbReference type="ARBA" id="ARBA00004699"/>
    </source>
</evidence>
<evidence type="ECO:0000256" key="5">
    <source>
        <dbReference type="ARBA" id="ARBA00012730"/>
    </source>
</evidence>
<feature type="domain" description="Alpha-D-phosphohexomutase alpha/beta/alpha" evidence="13">
    <location>
        <begin position="155"/>
        <end position="252"/>
    </location>
</feature>
<evidence type="ECO:0000256" key="9">
    <source>
        <dbReference type="ARBA" id="ARBA00023235"/>
    </source>
</evidence>
<dbReference type="InterPro" id="IPR005845">
    <property type="entry name" value="A-D-PHexomutase_a/b/a-II"/>
</dbReference>
<gene>
    <name evidence="15" type="primary">algC</name>
    <name evidence="15" type="ORF">RVIR1_03820</name>
</gene>
<evidence type="ECO:0000256" key="2">
    <source>
        <dbReference type="ARBA" id="ARBA00001946"/>
    </source>
</evidence>
<dbReference type="Gene3D" id="3.30.310.50">
    <property type="entry name" value="Alpha-D-phosphohexomutase, C-terminal domain"/>
    <property type="match status" value="1"/>
</dbReference>
<accession>A0A2Z5V6Y6</accession>
<evidence type="ECO:0000256" key="6">
    <source>
        <dbReference type="ARBA" id="ARBA00022553"/>
    </source>
</evidence>
<dbReference type="InterPro" id="IPR016066">
    <property type="entry name" value="A-D-PHexomutase_CS"/>
</dbReference>
<dbReference type="InterPro" id="IPR005846">
    <property type="entry name" value="A-D-PHexomutase_a/b/a-III"/>
</dbReference>
<evidence type="ECO:0000256" key="10">
    <source>
        <dbReference type="RuleBase" id="RU004326"/>
    </source>
</evidence>
<dbReference type="Pfam" id="PF02878">
    <property type="entry name" value="PGM_PMM_I"/>
    <property type="match status" value="1"/>
</dbReference>
<feature type="domain" description="Alpha-D-phosphohexomutase alpha/beta/alpha" evidence="14">
    <location>
        <begin position="257"/>
        <end position="364"/>
    </location>
</feature>
<dbReference type="GO" id="GO:0000287">
    <property type="term" value="F:magnesium ion binding"/>
    <property type="evidence" value="ECO:0007669"/>
    <property type="project" value="InterPro"/>
</dbReference>
<dbReference type="EC" id="5.4.2.8" evidence="5"/>
<keyword evidence="7 10" id="KW-0479">Metal-binding</keyword>
<dbReference type="Gene3D" id="3.40.120.10">
    <property type="entry name" value="Alpha-D-Glucose-1,6-Bisphosphate, subunit A, domain 3"/>
    <property type="match status" value="3"/>
</dbReference>
<comment type="catalytic activity">
    <reaction evidence="1">
        <text>alpha-D-mannose 1-phosphate = D-mannose 6-phosphate</text>
        <dbReference type="Rhea" id="RHEA:11140"/>
        <dbReference type="ChEBI" id="CHEBI:58409"/>
        <dbReference type="ChEBI" id="CHEBI:58735"/>
        <dbReference type="EC" id="5.4.2.8"/>
    </reaction>
</comment>
<dbReference type="PRINTS" id="PR00509">
    <property type="entry name" value="PGMPMM"/>
</dbReference>
<comment type="cofactor">
    <cofactor evidence="2">
        <name>Mg(2+)</name>
        <dbReference type="ChEBI" id="CHEBI:18420"/>
    </cofactor>
</comment>
<comment type="pathway">
    <text evidence="3">Nucleotide-sugar biosynthesis; GDP-alpha-D-mannose biosynthesis; alpha-D-mannose 1-phosphate from D-fructose 6-phosphate: step 2/2.</text>
</comment>
<feature type="domain" description="Alpha-D-phosphohexomutase alpha/beta/alpha" evidence="12">
    <location>
        <begin position="10"/>
        <end position="140"/>
    </location>
</feature>
<evidence type="ECO:0000313" key="15">
    <source>
        <dbReference type="EMBL" id="BBB14897.1"/>
    </source>
</evidence>
<dbReference type="Pfam" id="PF02880">
    <property type="entry name" value="PGM_PMM_III"/>
    <property type="match status" value="1"/>
</dbReference>
<dbReference type="InterPro" id="IPR005843">
    <property type="entry name" value="A-D-PHexomutase_C"/>
</dbReference>
<reference evidence="15 16" key="1">
    <citation type="submission" date="2017-03" db="EMBL/GenBank/DDBJ databases">
        <title>The genome sequence of Candidatus Rickettsiella viridis.</title>
        <authorList>
            <person name="Nikoh N."/>
            <person name="Tsuchida T."/>
            <person name="Yamaguchi K."/>
            <person name="Maeda T."/>
            <person name="Shigenobu S."/>
            <person name="Fukatsu T."/>
        </authorList>
    </citation>
    <scope>NUCLEOTIDE SEQUENCE [LARGE SCALE GENOMIC DNA]</scope>
    <source>
        <strain evidence="15 16">Ap-RA04</strain>
    </source>
</reference>
<dbReference type="SUPFAM" id="SSF55957">
    <property type="entry name" value="Phosphoglucomutase, C-terminal domain"/>
    <property type="match status" value="1"/>
</dbReference>
<dbReference type="Pfam" id="PF00408">
    <property type="entry name" value="PGM_PMM_IV"/>
    <property type="match status" value="1"/>
</dbReference>
<dbReference type="SUPFAM" id="SSF53738">
    <property type="entry name" value="Phosphoglucomutase, first 3 domains"/>
    <property type="match status" value="3"/>
</dbReference>
<organism evidence="15 16">
    <name type="scientific">Candidatus Rickettsiella viridis</name>
    <dbReference type="NCBI Taxonomy" id="676208"/>
    <lineage>
        <taxon>Bacteria</taxon>
        <taxon>Pseudomonadati</taxon>
        <taxon>Pseudomonadota</taxon>
        <taxon>Gammaproteobacteria</taxon>
        <taxon>Legionellales</taxon>
        <taxon>Coxiellaceae</taxon>
        <taxon>Rickettsiella</taxon>
    </lineage>
</organism>
<evidence type="ECO:0000259" key="13">
    <source>
        <dbReference type="Pfam" id="PF02879"/>
    </source>
</evidence>
<name>A0A2Z5V6Y6_9COXI</name>
<dbReference type="PANTHER" id="PTHR43771">
    <property type="entry name" value="PHOSPHOMANNOMUTASE"/>
    <property type="match status" value="1"/>
</dbReference>
<dbReference type="GO" id="GO:0004615">
    <property type="term" value="F:phosphomannomutase activity"/>
    <property type="evidence" value="ECO:0007669"/>
    <property type="project" value="UniProtKB-EC"/>
</dbReference>
<dbReference type="PROSITE" id="PS00710">
    <property type="entry name" value="PGM_PMM"/>
    <property type="match status" value="1"/>
</dbReference>
<dbReference type="AlphaFoldDB" id="A0A2Z5V6Y6"/>
<dbReference type="PANTHER" id="PTHR43771:SF2">
    <property type="entry name" value="PHOSPHOMANNOMUTASE_PHOSPHOGLUCOMUTASE"/>
    <property type="match status" value="1"/>
</dbReference>
<protein>
    <recommendedName>
        <fullName evidence="5">phosphomannomutase</fullName>
        <ecNumber evidence="5">5.4.2.8</ecNumber>
    </recommendedName>
</protein>
<evidence type="ECO:0000259" key="11">
    <source>
        <dbReference type="Pfam" id="PF00408"/>
    </source>
</evidence>
<sequence>MPLKNISESIFRAYDIRGIVDEAITPEVILLLGRAIGSAAQEQGEKTIITARDGRLSGPVLIKALHQGLRESGCNVIHIGQVPSPVLYFATRTLSTHSGVMLTASHNPANYNGLKIVLAGKSLSEETIAALYTRIQNGSFKSGSGGYKEISILEDYMNRIVGDIKLKRSLRVVVDCGSGIAGVVAPELLRRLGCEVIELFCEVDGRFPHHHPDPSVPENLTDLIQAVAQHKADLGLALDGDGDRLGVVTNKGEIIWPDRQLMLYASDVLSRNPGALIIYDIKSTRNLVDVIKQQGGRSLMWKTGHSIVKAKLEESGALLAGEMSGHIFFKERWYGFDDGLYTAARLLEIIAKGNQSSSEVFVALPNSINTPELKLAITEDKKFAFMQAFQKEVEFPNASMSKIDGVRAEFSDGWGLVRASNTSPYLILRFEADSKEALQRIQALFAEALLARDPTFKLPF</sequence>
<evidence type="ECO:0000256" key="4">
    <source>
        <dbReference type="ARBA" id="ARBA00010231"/>
    </source>
</evidence>
<evidence type="ECO:0000313" key="16">
    <source>
        <dbReference type="Proteomes" id="UP000282483"/>
    </source>
</evidence>
<dbReference type="InterPro" id="IPR005841">
    <property type="entry name" value="Alpha-D-phosphohexomutase_SF"/>
</dbReference>
<dbReference type="Pfam" id="PF02879">
    <property type="entry name" value="PGM_PMM_II"/>
    <property type="match status" value="1"/>
</dbReference>
<dbReference type="KEGG" id="rvi:RVIR1_03820"/>
<evidence type="ECO:0000259" key="14">
    <source>
        <dbReference type="Pfam" id="PF02880"/>
    </source>
</evidence>
<dbReference type="InterPro" id="IPR036900">
    <property type="entry name" value="A-D-PHexomutase_C_sf"/>
</dbReference>
<dbReference type="InterPro" id="IPR016055">
    <property type="entry name" value="A-D-PHexomutase_a/b/a-I/II/III"/>
</dbReference>
<evidence type="ECO:0000256" key="7">
    <source>
        <dbReference type="ARBA" id="ARBA00022723"/>
    </source>
</evidence>
<comment type="similarity">
    <text evidence="4 10">Belongs to the phosphohexose mutase family.</text>
</comment>
<evidence type="ECO:0000256" key="8">
    <source>
        <dbReference type="ARBA" id="ARBA00022842"/>
    </source>
</evidence>
<keyword evidence="9" id="KW-0413">Isomerase</keyword>
<keyword evidence="16" id="KW-1185">Reference proteome</keyword>